<dbReference type="Pfam" id="PF03009">
    <property type="entry name" value="GDPD"/>
    <property type="match status" value="1"/>
</dbReference>
<organism evidence="2 3">
    <name type="scientific">Flavobacterium litorale</name>
    <dbReference type="NCBI Taxonomy" id="2856519"/>
    <lineage>
        <taxon>Bacteria</taxon>
        <taxon>Pseudomonadati</taxon>
        <taxon>Bacteroidota</taxon>
        <taxon>Flavobacteriia</taxon>
        <taxon>Flavobacteriales</taxon>
        <taxon>Flavobacteriaceae</taxon>
        <taxon>Flavobacterium</taxon>
    </lineage>
</organism>
<evidence type="ECO:0000313" key="3">
    <source>
        <dbReference type="Proteomes" id="UP000825381"/>
    </source>
</evidence>
<dbReference type="InterPro" id="IPR030395">
    <property type="entry name" value="GP_PDE_dom"/>
</dbReference>
<name>A0ABX8V737_9FLAO</name>
<dbReference type="Proteomes" id="UP000825381">
    <property type="component" value="Chromosome"/>
</dbReference>
<evidence type="ECO:0000313" key="2">
    <source>
        <dbReference type="EMBL" id="QYJ68658.1"/>
    </source>
</evidence>
<proteinExistence type="predicted"/>
<sequence length="228" mass="25439">MAAMLKIGHRGAKGHVTENTLASFKKALALGANAIELDVHVCATGELVVFHDFTVDRLTNRSGEVHQMTLTELKALTITGGHTIPTLDEVLQLLQGKCFINIEMKGRHTAVPLAKLLAHYITEKKYSYTRFIVSSFQYNELEQLHALNPNVALGILTQASIARAMDWALEFSAKAIHPHYSLLTQTNVKRAHDAGYKIYTWTVNEPEDIARVQLYNVDGIISDYPDRL</sequence>
<keyword evidence="3" id="KW-1185">Reference proteome</keyword>
<dbReference type="RefSeq" id="WP_220640998.1">
    <property type="nucleotide sequence ID" value="NZ_CP080429.1"/>
</dbReference>
<gene>
    <name evidence="2" type="ORF">K1I41_01915</name>
</gene>
<reference evidence="2 3" key="1">
    <citation type="submission" date="2021-07" db="EMBL/GenBank/DDBJ databases">
        <title>Flavobacterium WSW3-B6 sp.nov, isolated from seaweed.</title>
        <authorList>
            <person name="Muhammad N."/>
            <person name="Ho H."/>
            <person name="Lee Y.-J."/>
            <person name="Nguyen T."/>
            <person name="Ho J."/>
            <person name="Kim S.-G."/>
        </authorList>
    </citation>
    <scope>NUCLEOTIDE SEQUENCE [LARGE SCALE GENOMIC DNA]</scope>
    <source>
        <strain evidence="2 3">WSW3-B6</strain>
    </source>
</reference>
<dbReference type="EMBL" id="CP080429">
    <property type="protein sequence ID" value="QYJ68658.1"/>
    <property type="molecule type" value="Genomic_DNA"/>
</dbReference>
<dbReference type="PANTHER" id="PTHR46211:SF14">
    <property type="entry name" value="GLYCEROPHOSPHODIESTER PHOSPHODIESTERASE"/>
    <property type="match status" value="1"/>
</dbReference>
<protein>
    <submittedName>
        <fullName evidence="2">Glycerophosphodiester phosphodiesterase</fullName>
    </submittedName>
</protein>
<dbReference type="InterPro" id="IPR017946">
    <property type="entry name" value="PLC-like_Pdiesterase_TIM-brl"/>
</dbReference>
<dbReference type="PROSITE" id="PS51704">
    <property type="entry name" value="GP_PDE"/>
    <property type="match status" value="1"/>
</dbReference>
<dbReference type="Gene3D" id="3.20.20.190">
    <property type="entry name" value="Phosphatidylinositol (PI) phosphodiesterase"/>
    <property type="match status" value="1"/>
</dbReference>
<feature type="domain" description="GP-PDE" evidence="1">
    <location>
        <begin position="4"/>
        <end position="228"/>
    </location>
</feature>
<dbReference type="PANTHER" id="PTHR46211">
    <property type="entry name" value="GLYCEROPHOSPHORYL DIESTER PHOSPHODIESTERASE"/>
    <property type="match status" value="1"/>
</dbReference>
<dbReference type="SUPFAM" id="SSF51695">
    <property type="entry name" value="PLC-like phosphodiesterases"/>
    <property type="match status" value="1"/>
</dbReference>
<accession>A0ABX8V737</accession>
<evidence type="ECO:0000259" key="1">
    <source>
        <dbReference type="PROSITE" id="PS51704"/>
    </source>
</evidence>